<evidence type="ECO:0000313" key="3">
    <source>
        <dbReference type="Proteomes" id="UP001464555"/>
    </source>
</evidence>
<feature type="compositionally biased region" description="Polar residues" evidence="1">
    <location>
        <begin position="10"/>
        <end position="22"/>
    </location>
</feature>
<gene>
    <name evidence="2" type="ORF">AAEO56_00070</name>
</gene>
<keyword evidence="3" id="KW-1185">Reference proteome</keyword>
<reference evidence="2 3" key="1">
    <citation type="submission" date="2024-04" db="EMBL/GenBank/DDBJ databases">
        <title>Flavobacterium sp. DGU11 16S ribosomal RNA gene Genome sequencing and assembly.</title>
        <authorList>
            <person name="Park S."/>
        </authorList>
    </citation>
    <scope>NUCLEOTIDE SEQUENCE [LARGE SCALE GENOMIC DNA]</scope>
    <source>
        <strain evidence="2 3">DGU11</strain>
    </source>
</reference>
<dbReference type="EMBL" id="JBBYHR010000001">
    <property type="protein sequence ID" value="MEL1242637.1"/>
    <property type="molecule type" value="Genomic_DNA"/>
</dbReference>
<dbReference type="Proteomes" id="UP001464555">
    <property type="component" value="Unassembled WGS sequence"/>
</dbReference>
<comment type="caution">
    <text evidence="2">The sequence shown here is derived from an EMBL/GenBank/DDBJ whole genome shotgun (WGS) entry which is preliminary data.</text>
</comment>
<accession>A0ABU9HRU4</accession>
<feature type="region of interest" description="Disordered" evidence="1">
    <location>
        <begin position="1"/>
        <end position="22"/>
    </location>
</feature>
<dbReference type="InterPro" id="IPR035897">
    <property type="entry name" value="Toll_tir_struct_dom_sf"/>
</dbReference>
<organism evidence="2 3">
    <name type="scientific">Flavobacterium arundinis</name>
    <dbReference type="NCBI Taxonomy" id="3139143"/>
    <lineage>
        <taxon>Bacteria</taxon>
        <taxon>Pseudomonadati</taxon>
        <taxon>Bacteroidota</taxon>
        <taxon>Flavobacteriia</taxon>
        <taxon>Flavobacteriales</taxon>
        <taxon>Flavobacteriaceae</taxon>
        <taxon>Flavobacterium</taxon>
    </lineage>
</organism>
<dbReference type="RefSeq" id="WP_341694963.1">
    <property type="nucleotide sequence ID" value="NZ_JBBYHR010000001.1"/>
</dbReference>
<protein>
    <recommendedName>
        <fullName evidence="4">TIR domain-containing protein</fullName>
    </recommendedName>
</protein>
<evidence type="ECO:0000313" key="2">
    <source>
        <dbReference type="EMBL" id="MEL1242637.1"/>
    </source>
</evidence>
<sequence length="91" mass="9973">MAVRKKPSTDKPSTSEDNATTINPLVFISHDTRDAELAEEFSNLLKSASAGALKSFRSSDKKGTQGIEYGQEWYPAIMEKIDEASDVVYAS</sequence>
<dbReference type="Gene3D" id="3.40.50.10140">
    <property type="entry name" value="Toll/interleukin-1 receptor homology (TIR) domain"/>
    <property type="match status" value="1"/>
</dbReference>
<name>A0ABU9HRU4_9FLAO</name>
<evidence type="ECO:0008006" key="4">
    <source>
        <dbReference type="Google" id="ProtNLM"/>
    </source>
</evidence>
<proteinExistence type="predicted"/>
<evidence type="ECO:0000256" key="1">
    <source>
        <dbReference type="SAM" id="MobiDB-lite"/>
    </source>
</evidence>